<dbReference type="InterPro" id="IPR000073">
    <property type="entry name" value="AB_hydrolase_1"/>
</dbReference>
<accession>A0A2Z4UB23</accession>
<evidence type="ECO:0000256" key="1">
    <source>
        <dbReference type="SAM" id="Phobius"/>
    </source>
</evidence>
<protein>
    <submittedName>
        <fullName evidence="3">Alpha/beta hydrolase</fullName>
    </submittedName>
</protein>
<dbReference type="GO" id="GO:0016020">
    <property type="term" value="C:membrane"/>
    <property type="evidence" value="ECO:0007669"/>
    <property type="project" value="TreeGrafter"/>
</dbReference>
<keyword evidence="3" id="KW-0378">Hydrolase</keyword>
<name>A0A2Z4UB23_9FIRM</name>
<dbReference type="Gene3D" id="3.40.50.1820">
    <property type="entry name" value="alpha/beta hydrolase"/>
    <property type="match status" value="1"/>
</dbReference>
<dbReference type="OrthoDB" id="1817159at2"/>
<keyword evidence="4" id="KW-1185">Reference proteome</keyword>
<dbReference type="KEGG" id="blau:DQQ01_07765"/>
<keyword evidence="1" id="KW-0812">Transmembrane</keyword>
<dbReference type="Proteomes" id="UP000250003">
    <property type="component" value="Chromosome"/>
</dbReference>
<dbReference type="AlphaFoldDB" id="A0A2Z4UB23"/>
<evidence type="ECO:0000259" key="2">
    <source>
        <dbReference type="Pfam" id="PF00561"/>
    </source>
</evidence>
<dbReference type="GO" id="GO:0016787">
    <property type="term" value="F:hydrolase activity"/>
    <property type="evidence" value="ECO:0007669"/>
    <property type="project" value="UniProtKB-KW"/>
</dbReference>
<keyword evidence="1" id="KW-0472">Membrane</keyword>
<gene>
    <name evidence="3" type="ORF">DQQ01_07765</name>
</gene>
<feature type="transmembrane region" description="Helical" evidence="1">
    <location>
        <begin position="7"/>
        <end position="28"/>
    </location>
</feature>
<dbReference type="InterPro" id="IPR029058">
    <property type="entry name" value="AB_hydrolase_fold"/>
</dbReference>
<keyword evidence="1" id="KW-1133">Transmembrane helix</keyword>
<feature type="domain" description="AB hydrolase-1" evidence="2">
    <location>
        <begin position="67"/>
        <end position="178"/>
    </location>
</feature>
<dbReference type="InterPro" id="IPR050266">
    <property type="entry name" value="AB_hydrolase_sf"/>
</dbReference>
<dbReference type="Pfam" id="PF00561">
    <property type="entry name" value="Abhydrolase_1"/>
    <property type="match status" value="1"/>
</dbReference>
<organism evidence="3 4">
    <name type="scientific">Blautia argi</name>
    <dbReference type="NCBI Taxonomy" id="1912897"/>
    <lineage>
        <taxon>Bacteria</taxon>
        <taxon>Bacillati</taxon>
        <taxon>Bacillota</taxon>
        <taxon>Clostridia</taxon>
        <taxon>Lachnospirales</taxon>
        <taxon>Lachnospiraceae</taxon>
        <taxon>Blautia</taxon>
    </lineage>
</organism>
<dbReference type="SUPFAM" id="SSF53474">
    <property type="entry name" value="alpha/beta-Hydrolases"/>
    <property type="match status" value="1"/>
</dbReference>
<evidence type="ECO:0000313" key="3">
    <source>
        <dbReference type="EMBL" id="AWY98054.1"/>
    </source>
</evidence>
<dbReference type="RefSeq" id="WP_111919549.1">
    <property type="nucleotide sequence ID" value="NZ_CP030280.1"/>
</dbReference>
<dbReference type="EMBL" id="CP030280">
    <property type="protein sequence ID" value="AWY98054.1"/>
    <property type="molecule type" value="Genomic_DNA"/>
</dbReference>
<sequence>MKRKKKIWIIIKWIIGITIIFILLGIIWNTICKKIDEYKIKEAYGNSVQIDGKSMVVEIAGAEHDGPPIILLPGLGEPSPILEFKPLASELAKKYKVITIEPFGYGLSDGTKRDRTIENIVEELHECVKNLGEEEYYLMGHSISGIYSLYWSQIYPNEIKGIIGIDPSVPKMTSKENNPFPVSVQLLNQISAYTQKIVNITGITRLLSINNPKKVVYADPQYLYSEKEWEVFRILTLDKGYNATVMTEMKNLEKNMDVVEDMKIPREIPILEFVSKENCKTMPQWEQLHRDIIADKENGKVILLEGSHYLHFEQKKAIVERTTQWIDNR</sequence>
<dbReference type="PANTHER" id="PTHR43798">
    <property type="entry name" value="MONOACYLGLYCEROL LIPASE"/>
    <property type="match status" value="1"/>
</dbReference>
<proteinExistence type="predicted"/>
<reference evidence="4" key="1">
    <citation type="submission" date="2018-06" db="EMBL/GenBank/DDBJ databases">
        <title>Description of Blautia argi sp. nov., a new anaerobic isolated from dog feces.</title>
        <authorList>
            <person name="Chang Y.-H."/>
            <person name="Paek J."/>
            <person name="Shin Y."/>
        </authorList>
    </citation>
    <scope>NUCLEOTIDE SEQUENCE [LARGE SCALE GENOMIC DNA]</scope>
    <source>
        <strain evidence="4">KCTC 15426</strain>
    </source>
</reference>
<evidence type="ECO:0000313" key="4">
    <source>
        <dbReference type="Proteomes" id="UP000250003"/>
    </source>
</evidence>
<dbReference type="PANTHER" id="PTHR43798:SF33">
    <property type="entry name" value="HYDROLASE, PUTATIVE (AFU_ORTHOLOGUE AFUA_2G14860)-RELATED"/>
    <property type="match status" value="1"/>
</dbReference>